<dbReference type="SMART" id="SM00220">
    <property type="entry name" value="S_TKc"/>
    <property type="match status" value="1"/>
</dbReference>
<comment type="caution">
    <text evidence="2">The sequence shown here is derived from an EMBL/GenBank/DDBJ whole genome shotgun (WGS) entry which is preliminary data.</text>
</comment>
<reference evidence="2 3" key="1">
    <citation type="submission" date="2017-12" db="EMBL/GenBank/DDBJ databases">
        <title>Sequencing, de novo assembly and annotation of complete genome of a new Thraustochytrid species, strain FCC1311.</title>
        <authorList>
            <person name="Sedici K."/>
            <person name="Godart F."/>
            <person name="Aiese Cigliano R."/>
            <person name="Sanseverino W."/>
            <person name="Barakat M."/>
            <person name="Ortet P."/>
            <person name="Marechal E."/>
            <person name="Cagnac O."/>
            <person name="Amato A."/>
        </authorList>
    </citation>
    <scope>NUCLEOTIDE SEQUENCE [LARGE SCALE GENOMIC DNA]</scope>
</reference>
<dbReference type="GO" id="GO:0004674">
    <property type="term" value="F:protein serine/threonine kinase activity"/>
    <property type="evidence" value="ECO:0007669"/>
    <property type="project" value="TreeGrafter"/>
</dbReference>
<accession>A0A2R5GGH9</accession>
<dbReference type="CDD" id="cd13999">
    <property type="entry name" value="STKc_MAP3K-like"/>
    <property type="match status" value="1"/>
</dbReference>
<dbReference type="Gene3D" id="1.10.510.10">
    <property type="entry name" value="Transferase(Phosphotransferase) domain 1"/>
    <property type="match status" value="1"/>
</dbReference>
<evidence type="ECO:0000313" key="3">
    <source>
        <dbReference type="Proteomes" id="UP000241890"/>
    </source>
</evidence>
<dbReference type="OrthoDB" id="339325at2759"/>
<proteinExistence type="predicted"/>
<dbReference type="InParanoid" id="A0A2R5GGH9"/>
<dbReference type="Proteomes" id="UP000241890">
    <property type="component" value="Unassembled WGS sequence"/>
</dbReference>
<protein>
    <submittedName>
        <fullName evidence="2">Protein kinase, putative</fullName>
    </submittedName>
</protein>
<gene>
    <name evidence="2" type="ORF">FCC1311_062002</name>
</gene>
<dbReference type="AlphaFoldDB" id="A0A2R5GGH9"/>
<keyword evidence="2" id="KW-0418">Kinase</keyword>
<dbReference type="InterPro" id="IPR011009">
    <property type="entry name" value="Kinase-like_dom_sf"/>
</dbReference>
<dbReference type="PRINTS" id="PR00109">
    <property type="entry name" value="TYRKINASE"/>
</dbReference>
<feature type="domain" description="Protein kinase" evidence="1">
    <location>
        <begin position="37"/>
        <end position="289"/>
    </location>
</feature>
<dbReference type="EMBL" id="BEYU01000068">
    <property type="protein sequence ID" value="GBG29980.1"/>
    <property type="molecule type" value="Genomic_DNA"/>
</dbReference>
<dbReference type="PROSITE" id="PS50011">
    <property type="entry name" value="PROTEIN_KINASE_DOM"/>
    <property type="match status" value="1"/>
</dbReference>
<dbReference type="PANTHER" id="PTHR44329">
    <property type="entry name" value="SERINE/THREONINE-PROTEIN KINASE TNNI3K-RELATED"/>
    <property type="match status" value="1"/>
</dbReference>
<evidence type="ECO:0000259" key="1">
    <source>
        <dbReference type="PROSITE" id="PS50011"/>
    </source>
</evidence>
<dbReference type="Gene3D" id="3.30.200.20">
    <property type="entry name" value="Phosphorylase Kinase, domain 1"/>
    <property type="match status" value="1"/>
</dbReference>
<dbReference type="GO" id="GO:0005524">
    <property type="term" value="F:ATP binding"/>
    <property type="evidence" value="ECO:0007669"/>
    <property type="project" value="InterPro"/>
</dbReference>
<sequence>MTRVLTQATLPIGRIFQATASPRAVTENDWVLTPRDIKIGEKVAGGSFGEVFIGEYMGSTVAIKTPNKDIPQEMYDKFVVEVELMVGLHHPNIVRFIGACLTIGSSFLVLEYLEKGCLYDFLRTEECANYLTYPKMIKFATDTARGMRYLHSRVKIIQRDLKSRNLLLDYAYNVKICDFGLSRYAGGNEQMTACGTPYWAAPEVILGKAYNEKADVFSFAIVLWEICAREEPYDGRPGIDTAIEVAQNGLRPRIPKSCPGAYRRLMESAWSHDPRDRPNMEQVLERLFEMGKDARAKALNAGASARVVAT</sequence>
<dbReference type="SUPFAM" id="SSF56112">
    <property type="entry name" value="Protein kinase-like (PK-like)"/>
    <property type="match status" value="1"/>
</dbReference>
<dbReference type="Pfam" id="PF07714">
    <property type="entry name" value="PK_Tyr_Ser-Thr"/>
    <property type="match status" value="1"/>
</dbReference>
<evidence type="ECO:0000313" key="2">
    <source>
        <dbReference type="EMBL" id="GBG29980.1"/>
    </source>
</evidence>
<dbReference type="InterPro" id="IPR000719">
    <property type="entry name" value="Prot_kinase_dom"/>
</dbReference>
<dbReference type="InterPro" id="IPR051681">
    <property type="entry name" value="Ser/Thr_Kinases-Pseudokinases"/>
</dbReference>
<organism evidence="2 3">
    <name type="scientific">Hondaea fermentalgiana</name>
    <dbReference type="NCBI Taxonomy" id="2315210"/>
    <lineage>
        <taxon>Eukaryota</taxon>
        <taxon>Sar</taxon>
        <taxon>Stramenopiles</taxon>
        <taxon>Bigyra</taxon>
        <taxon>Labyrinthulomycetes</taxon>
        <taxon>Thraustochytrida</taxon>
        <taxon>Thraustochytriidae</taxon>
        <taxon>Hondaea</taxon>
    </lineage>
</organism>
<dbReference type="PIRSF" id="PIRSF000654">
    <property type="entry name" value="Integrin-linked_kinase"/>
    <property type="match status" value="1"/>
</dbReference>
<keyword evidence="2" id="KW-0808">Transferase</keyword>
<name>A0A2R5GGH9_9STRA</name>
<keyword evidence="3" id="KW-1185">Reference proteome</keyword>
<dbReference type="InterPro" id="IPR001245">
    <property type="entry name" value="Ser-Thr/Tyr_kinase_cat_dom"/>
</dbReference>